<keyword evidence="1" id="KW-0175">Coiled coil</keyword>
<evidence type="ECO:0000313" key="4">
    <source>
        <dbReference type="Proteomes" id="UP000250443"/>
    </source>
</evidence>
<name>A0A2X2EHA9_PSELU</name>
<evidence type="ECO:0000313" key="3">
    <source>
        <dbReference type="EMBL" id="SPZ06090.1"/>
    </source>
</evidence>
<accession>A0A2X2EHA9</accession>
<protein>
    <submittedName>
        <fullName evidence="3">Uncharacterized protein</fullName>
    </submittedName>
</protein>
<evidence type="ECO:0000313" key="5">
    <source>
        <dbReference type="Proteomes" id="UP000626180"/>
    </source>
</evidence>
<reference evidence="3 4" key="1">
    <citation type="submission" date="2018-06" db="EMBL/GenBank/DDBJ databases">
        <authorList>
            <consortium name="Pathogen Informatics"/>
            <person name="Doyle S."/>
        </authorList>
    </citation>
    <scope>NUCLEOTIDE SEQUENCE [LARGE SCALE GENOMIC DNA]</scope>
    <source>
        <strain evidence="3 4">NCTC11842</strain>
    </source>
</reference>
<proteinExistence type="predicted"/>
<dbReference type="EMBL" id="JADMCD010000003">
    <property type="protein sequence ID" value="MBF8640731.1"/>
    <property type="molecule type" value="Genomic_DNA"/>
</dbReference>
<keyword evidence="5" id="KW-1185">Reference proteome</keyword>
<sequence length="160" mass="18313">MTHSRSRLNVLIALRTRREERAMAALAADTQRSSEAQEAAANARKQYHAYCVDQHQQEAQLMATLAHGAFGHRDVQQVDEALKALTGRRMDLEDELRRLDEQHAMALLRRSEALQTRNQCWKARQAVSLLLANEDKNVRLAEEMQADIETEDRPQARKTP</sequence>
<evidence type="ECO:0000256" key="1">
    <source>
        <dbReference type="SAM" id="Coils"/>
    </source>
</evidence>
<gene>
    <name evidence="2" type="ORF">IRZ65_08550</name>
    <name evidence="3" type="ORF">NCTC11842_02015</name>
</gene>
<organism evidence="3 4">
    <name type="scientific">Pseudomonas luteola</name>
    <dbReference type="NCBI Taxonomy" id="47886"/>
    <lineage>
        <taxon>Bacteria</taxon>
        <taxon>Pseudomonadati</taxon>
        <taxon>Pseudomonadota</taxon>
        <taxon>Gammaproteobacteria</taxon>
        <taxon>Pseudomonadales</taxon>
        <taxon>Pseudomonadaceae</taxon>
        <taxon>Pseudomonas</taxon>
    </lineage>
</organism>
<dbReference type="InterPro" id="IPR053716">
    <property type="entry name" value="Flag_assembly_chemotaxis_eff"/>
</dbReference>
<feature type="coiled-coil region" evidence="1">
    <location>
        <begin position="75"/>
        <end position="109"/>
    </location>
</feature>
<dbReference type="Gene3D" id="1.10.287.1700">
    <property type="match status" value="1"/>
</dbReference>
<dbReference type="AlphaFoldDB" id="A0A2X2EHA9"/>
<evidence type="ECO:0000313" key="2">
    <source>
        <dbReference type="EMBL" id="MBF8640731.1"/>
    </source>
</evidence>
<dbReference type="EMBL" id="UAUF01000011">
    <property type="protein sequence ID" value="SPZ06090.1"/>
    <property type="molecule type" value="Genomic_DNA"/>
</dbReference>
<dbReference type="SUPFAM" id="SSF90257">
    <property type="entry name" value="Myosin rod fragments"/>
    <property type="match status" value="1"/>
</dbReference>
<dbReference type="Proteomes" id="UP000250443">
    <property type="component" value="Unassembled WGS sequence"/>
</dbReference>
<dbReference type="Proteomes" id="UP000626180">
    <property type="component" value="Unassembled WGS sequence"/>
</dbReference>
<reference evidence="2 5" key="2">
    <citation type="submission" date="2020-10" db="EMBL/GenBank/DDBJ databases">
        <title>Genome sequences of Pseudomonas isolates.</title>
        <authorList>
            <person name="Wessels L."/>
            <person name="Reich F."/>
            <person name="Hammerl J."/>
        </authorList>
    </citation>
    <scope>NUCLEOTIDE SEQUENCE [LARGE SCALE GENOMIC DNA]</scope>
    <source>
        <strain evidence="2 5">20-MO00624-0</strain>
    </source>
</reference>
<dbReference type="RefSeq" id="WP_010798176.1">
    <property type="nucleotide sequence ID" value="NZ_FQYS01000003.1"/>
</dbReference>